<dbReference type="Proteomes" id="UP000814033">
    <property type="component" value="Unassembled WGS sequence"/>
</dbReference>
<evidence type="ECO:0000313" key="2">
    <source>
        <dbReference type="Proteomes" id="UP000814033"/>
    </source>
</evidence>
<organism evidence="1 2">
    <name type="scientific">Auriscalpium vulgare</name>
    <dbReference type="NCBI Taxonomy" id="40419"/>
    <lineage>
        <taxon>Eukaryota</taxon>
        <taxon>Fungi</taxon>
        <taxon>Dikarya</taxon>
        <taxon>Basidiomycota</taxon>
        <taxon>Agaricomycotina</taxon>
        <taxon>Agaricomycetes</taxon>
        <taxon>Russulales</taxon>
        <taxon>Auriscalpiaceae</taxon>
        <taxon>Auriscalpium</taxon>
    </lineage>
</organism>
<comment type="caution">
    <text evidence="1">The sequence shown here is derived from an EMBL/GenBank/DDBJ whole genome shotgun (WGS) entry which is preliminary data.</text>
</comment>
<sequence length="324" mass="35811">MEYLDIVLQTRRLPQEEPATSQPTQPRPVSTPQLTPSLPSGHSSAQQERKTVPMSTTFFPSANLDTLPPNLTICSQDGVLFYVHRPKILGASSNRFAAHVPAQETTSPPAVVSVPLESSVLNILFHVIYTLPVVHYSPSPDIVLAAIGSLQAYGLASDAYLVPGAPLFELAVVIAPQAPMQFYSVAAMLDVHSLAVVVSSQLLSYQLHDMTEDVALQVGSVYLNRLFLLHIGRIAAFKRLLVKPPRLHEVSQMCDLHDQRNLTRAWSLAVSYLSWDSKADTSTSTIEDMLRPLGDHLTCPQCRVILRERILDLVFDWSRVKDTI</sequence>
<proteinExistence type="predicted"/>
<reference evidence="1" key="1">
    <citation type="submission" date="2021-02" db="EMBL/GenBank/DDBJ databases">
        <authorList>
            <consortium name="DOE Joint Genome Institute"/>
            <person name="Ahrendt S."/>
            <person name="Looney B.P."/>
            <person name="Miyauchi S."/>
            <person name="Morin E."/>
            <person name="Drula E."/>
            <person name="Courty P.E."/>
            <person name="Chicoki N."/>
            <person name="Fauchery L."/>
            <person name="Kohler A."/>
            <person name="Kuo A."/>
            <person name="Labutti K."/>
            <person name="Pangilinan J."/>
            <person name="Lipzen A."/>
            <person name="Riley R."/>
            <person name="Andreopoulos W."/>
            <person name="He G."/>
            <person name="Johnson J."/>
            <person name="Barry K.W."/>
            <person name="Grigoriev I.V."/>
            <person name="Nagy L."/>
            <person name="Hibbett D."/>
            <person name="Henrissat B."/>
            <person name="Matheny P.B."/>
            <person name="Labbe J."/>
            <person name="Martin F."/>
        </authorList>
    </citation>
    <scope>NUCLEOTIDE SEQUENCE</scope>
    <source>
        <strain evidence="1">FP105234-sp</strain>
    </source>
</reference>
<reference evidence="1" key="2">
    <citation type="journal article" date="2022" name="New Phytol.">
        <title>Evolutionary transition to the ectomycorrhizal habit in the genomes of a hyperdiverse lineage of mushroom-forming fungi.</title>
        <authorList>
            <person name="Looney B."/>
            <person name="Miyauchi S."/>
            <person name="Morin E."/>
            <person name="Drula E."/>
            <person name="Courty P.E."/>
            <person name="Kohler A."/>
            <person name="Kuo A."/>
            <person name="LaButti K."/>
            <person name="Pangilinan J."/>
            <person name="Lipzen A."/>
            <person name="Riley R."/>
            <person name="Andreopoulos W."/>
            <person name="He G."/>
            <person name="Johnson J."/>
            <person name="Nolan M."/>
            <person name="Tritt A."/>
            <person name="Barry K.W."/>
            <person name="Grigoriev I.V."/>
            <person name="Nagy L.G."/>
            <person name="Hibbett D."/>
            <person name="Henrissat B."/>
            <person name="Matheny P.B."/>
            <person name="Labbe J."/>
            <person name="Martin F.M."/>
        </authorList>
    </citation>
    <scope>NUCLEOTIDE SEQUENCE</scope>
    <source>
        <strain evidence="1">FP105234-sp</strain>
    </source>
</reference>
<gene>
    <name evidence="1" type="ORF">FA95DRAFT_1602792</name>
</gene>
<keyword evidence="2" id="KW-1185">Reference proteome</keyword>
<name>A0ACB8S6E2_9AGAM</name>
<protein>
    <submittedName>
        <fullName evidence="1">Uncharacterized protein</fullName>
    </submittedName>
</protein>
<evidence type="ECO:0000313" key="1">
    <source>
        <dbReference type="EMBL" id="KAI0051323.1"/>
    </source>
</evidence>
<accession>A0ACB8S6E2</accession>
<dbReference type="EMBL" id="MU275853">
    <property type="protein sequence ID" value="KAI0051323.1"/>
    <property type="molecule type" value="Genomic_DNA"/>
</dbReference>